<dbReference type="Proteomes" id="UP000218238">
    <property type="component" value="Unassembled WGS sequence"/>
</dbReference>
<accession>A0A2A2TJ12</accession>
<reference evidence="1 2" key="1">
    <citation type="submission" date="2017-08" db="EMBL/GenBank/DDBJ databases">
        <title>Draft genome sequence of filamentous cyanobacterium Calothrix elsteri CCALA 953.</title>
        <authorList>
            <person name="Gagunashvili A.N."/>
            <person name="Elster J."/>
            <person name="Andresson O.S."/>
        </authorList>
    </citation>
    <scope>NUCLEOTIDE SEQUENCE [LARGE SCALE GENOMIC DNA]</scope>
    <source>
        <strain evidence="1 2">CCALA 953</strain>
    </source>
</reference>
<evidence type="ECO:0000313" key="1">
    <source>
        <dbReference type="EMBL" id="PAX53399.1"/>
    </source>
</evidence>
<dbReference type="EMBL" id="NTFS01000145">
    <property type="protein sequence ID" value="PAX53399.1"/>
    <property type="molecule type" value="Genomic_DNA"/>
</dbReference>
<dbReference type="AlphaFoldDB" id="A0A2A2TJ12"/>
<sequence>MVVRVKTIKGVTFEYGENETQRYWEHITNEKTYLLLQPKLMPTYWAIIQLDSKGNCKPLNCAVVDKDGNIIQQDPLYSHHELTVEGWLEKLANYIQSTACN</sequence>
<evidence type="ECO:0000313" key="2">
    <source>
        <dbReference type="Proteomes" id="UP000218238"/>
    </source>
</evidence>
<protein>
    <submittedName>
        <fullName evidence="1">Uncharacterized protein</fullName>
    </submittedName>
</protein>
<name>A0A2A2TJ12_9CYAN</name>
<keyword evidence="2" id="KW-1185">Reference proteome</keyword>
<gene>
    <name evidence="1" type="ORF">CK510_14250</name>
</gene>
<dbReference type="RefSeq" id="WP_095722326.1">
    <property type="nucleotide sequence ID" value="NZ_NTFS01000145.1"/>
</dbReference>
<proteinExistence type="predicted"/>
<comment type="caution">
    <text evidence="1">The sequence shown here is derived from an EMBL/GenBank/DDBJ whole genome shotgun (WGS) entry which is preliminary data.</text>
</comment>
<organism evidence="1 2">
    <name type="scientific">Brunnivagina elsteri CCALA 953</name>
    <dbReference type="NCBI Taxonomy" id="987040"/>
    <lineage>
        <taxon>Bacteria</taxon>
        <taxon>Bacillati</taxon>
        <taxon>Cyanobacteriota</taxon>
        <taxon>Cyanophyceae</taxon>
        <taxon>Nostocales</taxon>
        <taxon>Calotrichaceae</taxon>
        <taxon>Brunnivagina</taxon>
    </lineage>
</organism>